<dbReference type="Gene3D" id="3.10.620.30">
    <property type="match status" value="1"/>
</dbReference>
<dbReference type="STRING" id="694327.DFW101_0379"/>
<dbReference type="Pfam" id="PF01841">
    <property type="entry name" value="Transglut_core"/>
    <property type="match status" value="1"/>
</dbReference>
<dbReference type="eggNOG" id="COG1305">
    <property type="taxonomic scope" value="Bacteria"/>
</dbReference>
<proteinExistence type="predicted"/>
<dbReference type="PANTHER" id="PTHR33490:SF1">
    <property type="entry name" value="SLL1233 PROTEIN"/>
    <property type="match status" value="1"/>
</dbReference>
<gene>
    <name evidence="2" type="ORF">DFW101_0379</name>
</gene>
<reference evidence="3" key="1">
    <citation type="journal article" date="2015" name="Genome Announc.">
        <title>High-Quality Draft Genome Sequence of Desulfovibrio carbinoliphilus FW-101-2B, an Organic Acid-Oxidizing Sulfate-Reducing Bacterium Isolated from Uranium(VI)-Contaminated Groundwater.</title>
        <authorList>
            <person name="Ramsay B.D."/>
            <person name="Hwang C."/>
            <person name="Woo H.L."/>
            <person name="Carroll S.L."/>
            <person name="Lucas S."/>
            <person name="Han J."/>
            <person name="Lapidus A.L."/>
            <person name="Cheng J.F."/>
            <person name="Goodwin L.A."/>
            <person name="Pitluck S."/>
            <person name="Peters L."/>
            <person name="Chertkov O."/>
            <person name="Held B."/>
            <person name="Detter J.C."/>
            <person name="Han C.S."/>
            <person name="Tapia R."/>
            <person name="Land M.L."/>
            <person name="Hauser L.J."/>
            <person name="Kyrpides N.C."/>
            <person name="Ivanova N.N."/>
            <person name="Mikhailova N."/>
            <person name="Pagani I."/>
            <person name="Woyke T."/>
            <person name="Arkin A.P."/>
            <person name="Dehal P."/>
            <person name="Chivian D."/>
            <person name="Criddle C.S."/>
            <person name="Wu W."/>
            <person name="Chakraborty R."/>
            <person name="Hazen T.C."/>
            <person name="Fields M.W."/>
        </authorList>
    </citation>
    <scope>NUCLEOTIDE SEQUENCE [LARGE SCALE GENOMIC DNA]</scope>
    <source>
        <strain evidence="3">FW-101-2B</strain>
    </source>
</reference>
<dbReference type="RefSeq" id="WP_009179842.1">
    <property type="nucleotide sequence ID" value="NZ_CM001368.1"/>
</dbReference>
<feature type="domain" description="Transglutaminase-like" evidence="1">
    <location>
        <begin position="172"/>
        <end position="236"/>
    </location>
</feature>
<dbReference type="SUPFAM" id="SSF54001">
    <property type="entry name" value="Cysteine proteinases"/>
    <property type="match status" value="1"/>
</dbReference>
<dbReference type="InterPro" id="IPR002931">
    <property type="entry name" value="Transglutaminase-like"/>
</dbReference>
<dbReference type="InterPro" id="IPR038765">
    <property type="entry name" value="Papain-like_cys_pep_sf"/>
</dbReference>
<dbReference type="HOGENOM" id="CLU_008973_2_0_7"/>
<dbReference type="EMBL" id="CM001368">
    <property type="protein sequence ID" value="EHJ46396.1"/>
    <property type="molecule type" value="Genomic_DNA"/>
</dbReference>
<name>G7QD90_9BACT</name>
<dbReference type="AlphaFoldDB" id="G7QD90"/>
<dbReference type="OrthoDB" id="9804872at2"/>
<dbReference type="Proteomes" id="UP000004662">
    <property type="component" value="Chromosome"/>
</dbReference>
<organism evidence="2 3">
    <name type="scientific">Solidesulfovibrio carbinoliphilus subsp. oakridgensis</name>
    <dbReference type="NCBI Taxonomy" id="694327"/>
    <lineage>
        <taxon>Bacteria</taxon>
        <taxon>Pseudomonadati</taxon>
        <taxon>Thermodesulfobacteriota</taxon>
        <taxon>Desulfovibrionia</taxon>
        <taxon>Desulfovibrionales</taxon>
        <taxon>Desulfovibrionaceae</taxon>
        <taxon>Solidesulfovibrio</taxon>
    </lineage>
</organism>
<protein>
    <submittedName>
        <fullName evidence="2">Transglutaminase domain-containing protein</fullName>
    </submittedName>
</protein>
<dbReference type="PANTHER" id="PTHR33490">
    <property type="entry name" value="BLR5614 PROTEIN-RELATED"/>
    <property type="match status" value="1"/>
</dbReference>
<dbReference type="Pfam" id="PF08379">
    <property type="entry name" value="Bact_transglu_N"/>
    <property type="match status" value="1"/>
</dbReference>
<dbReference type="SMART" id="SM00460">
    <property type="entry name" value="TGc"/>
    <property type="match status" value="1"/>
</dbReference>
<evidence type="ECO:0000259" key="1">
    <source>
        <dbReference type="SMART" id="SM00460"/>
    </source>
</evidence>
<keyword evidence="3" id="KW-1185">Reference proteome</keyword>
<dbReference type="InterPro" id="IPR013589">
    <property type="entry name" value="Bac_transglu_N"/>
</dbReference>
<accession>G7QD90</accession>
<evidence type="ECO:0000313" key="3">
    <source>
        <dbReference type="Proteomes" id="UP000004662"/>
    </source>
</evidence>
<sequence>MQYRLTHRTAYAFDRPVFLEPHHIRLVPRGDGSQRLHALDVAIEPEPAGRSLLTDLHGNTVVAAWFGGLADRLVVTTTARGETLRPNPFDYLPDQGADVLPVPLSKAAAASAAPCLAPVRAPHGEAAALADRLVRDGARGPQAFAQALLGWMAGRLATVARPEPGLLSPDAVLARGQGACRDLAVFFLAACRRVGLPARFVSGYHEGEPESGERDLHAWAEAYLPGGGWRGFDPSLGLAVADRHVAVAAAPDPEDAAPVVGAFRGEGNMVGLTHAICLEMS</sequence>
<evidence type="ECO:0000313" key="2">
    <source>
        <dbReference type="EMBL" id="EHJ46396.1"/>
    </source>
</evidence>